<dbReference type="SMART" id="SM00184">
    <property type="entry name" value="RING"/>
    <property type="match status" value="1"/>
</dbReference>
<evidence type="ECO:0000313" key="12">
    <source>
        <dbReference type="Proteomes" id="UP001190640"/>
    </source>
</evidence>
<evidence type="ECO:0000256" key="2">
    <source>
        <dbReference type="ARBA" id="ARBA00022699"/>
    </source>
</evidence>
<dbReference type="Proteomes" id="UP001190640">
    <property type="component" value="Chromosome 4"/>
</dbReference>
<evidence type="ECO:0000256" key="6">
    <source>
        <dbReference type="ARBA" id="ARBA00034460"/>
    </source>
</evidence>
<dbReference type="GO" id="GO:0008270">
    <property type="term" value="F:zinc ion binding"/>
    <property type="evidence" value="ECO:0007669"/>
    <property type="project" value="UniProtKB-KW"/>
</dbReference>
<dbReference type="InterPro" id="IPR027370">
    <property type="entry name" value="Znf-RING_euk"/>
</dbReference>
<evidence type="ECO:0000259" key="11">
    <source>
        <dbReference type="PROSITE" id="PS50188"/>
    </source>
</evidence>
<evidence type="ECO:0000256" key="1">
    <source>
        <dbReference type="ARBA" id="ARBA00009651"/>
    </source>
</evidence>
<dbReference type="InterPro" id="IPR000315">
    <property type="entry name" value="Znf_B-box"/>
</dbReference>
<dbReference type="InterPro" id="IPR017907">
    <property type="entry name" value="Znf_RING_CS"/>
</dbReference>
<evidence type="ECO:0000313" key="13">
    <source>
        <dbReference type="RefSeq" id="XP_054831880.1"/>
    </source>
</evidence>
<dbReference type="PRINTS" id="PR01407">
    <property type="entry name" value="BUTYPHLNCDUF"/>
</dbReference>
<proteinExistence type="inferred from homology"/>
<evidence type="ECO:0000256" key="4">
    <source>
        <dbReference type="ARBA" id="ARBA00022771"/>
    </source>
</evidence>
<dbReference type="CDD" id="cd19762">
    <property type="entry name" value="Bbox2_TRIM7-like"/>
    <property type="match status" value="1"/>
</dbReference>
<dbReference type="PROSITE" id="PS50089">
    <property type="entry name" value="ZF_RING_2"/>
    <property type="match status" value="1"/>
</dbReference>
<dbReference type="GeneID" id="129327343"/>
<evidence type="ECO:0000259" key="9">
    <source>
        <dbReference type="PROSITE" id="PS50089"/>
    </source>
</evidence>
<dbReference type="InterPro" id="IPR003879">
    <property type="entry name" value="Butyrophylin_SPRY"/>
</dbReference>
<dbReference type="Gene3D" id="2.60.120.920">
    <property type="match status" value="1"/>
</dbReference>
<dbReference type="Gene3D" id="3.30.40.10">
    <property type="entry name" value="Zinc/RING finger domain, C3HC4 (zinc finger)"/>
    <property type="match status" value="1"/>
</dbReference>
<dbReference type="PANTHER" id="PTHR24103">
    <property type="entry name" value="E3 UBIQUITIN-PROTEIN LIGASE TRIM"/>
    <property type="match status" value="1"/>
</dbReference>
<evidence type="ECO:0000256" key="8">
    <source>
        <dbReference type="SAM" id="Coils"/>
    </source>
</evidence>
<feature type="domain" description="B30.2/SPRY" evidence="11">
    <location>
        <begin position="288"/>
        <end position="479"/>
    </location>
</feature>
<evidence type="ECO:0000256" key="7">
    <source>
        <dbReference type="PROSITE-ProRule" id="PRU00024"/>
    </source>
</evidence>
<dbReference type="Pfam" id="PF00643">
    <property type="entry name" value="zf-B_box"/>
    <property type="match status" value="1"/>
</dbReference>
<dbReference type="InterPro" id="IPR013320">
    <property type="entry name" value="ConA-like_dom_sf"/>
</dbReference>
<sequence>MAAGGPIRELREELTCPICLEYFSDPATIAECGHNFCRGCLALSWGEAGAGASCPLCKQPFQPRNLRPNRQLANVVEIAKKLSPQGGAAQERVCEKHWKPLKFFCRNDQALVCVLCDRSKEHKNHEVIPAEEASEEYKGKISSCLETLRTEKERILAYIADAEDESQEMLKITESERQKTVAEFRRLRQLLKEQEDRLLAEIEQVEKEIASKRDEHLARLSEELSSLVSLMCEMEEMQQQPASELLQDVRSTLQRYEKKEKFENPVALTPELEWKLRGCCDIGPFLGGVMKQFQGTLSSVLRMQKANVTLDPASVSTPAGSKLVLSEDQKTVRCQSKTEGLPEDPKEFYRCSYLLGCERFTAGCHFWEASVGSEEGWAVGVARKYRKGPITMTPEEGIWAVGRWKDQYKAFIKGTDSPLCLSGELKRIRVCLNYDTRQVAFFDADRAALLYAFSGASFSGDAISPFFAVYGKGYLRISP</sequence>
<reference evidence="13" key="1">
    <citation type="submission" date="2025-08" db="UniProtKB">
        <authorList>
            <consortium name="RefSeq"/>
        </authorList>
    </citation>
    <scope>IDENTIFICATION</scope>
    <source>
        <tissue evidence="13">Blood</tissue>
    </source>
</reference>
<dbReference type="Gene3D" id="3.30.160.60">
    <property type="entry name" value="Classic Zinc Finger"/>
    <property type="match status" value="1"/>
</dbReference>
<dbReference type="AlphaFoldDB" id="A0AA97J5D4"/>
<dbReference type="RefSeq" id="XP_054831880.1">
    <property type="nucleotide sequence ID" value="XM_054975905.1"/>
</dbReference>
<keyword evidence="2" id="KW-0528">Neurotoxin</keyword>
<feature type="domain" description="RING-type" evidence="9">
    <location>
        <begin position="16"/>
        <end position="58"/>
    </location>
</feature>
<dbReference type="SUPFAM" id="SSF49899">
    <property type="entry name" value="Concanavalin A-like lectins/glucanases"/>
    <property type="match status" value="1"/>
</dbReference>
<keyword evidence="5" id="KW-0862">Zinc</keyword>
<dbReference type="InterPro" id="IPR003877">
    <property type="entry name" value="SPRY_dom"/>
</dbReference>
<gene>
    <name evidence="13" type="primary">LOC129327343</name>
</gene>
<keyword evidence="2" id="KW-0800">Toxin</keyword>
<evidence type="ECO:0000259" key="10">
    <source>
        <dbReference type="PROSITE" id="PS50119"/>
    </source>
</evidence>
<dbReference type="SMART" id="SM00589">
    <property type="entry name" value="PRY"/>
    <property type="match status" value="1"/>
</dbReference>
<dbReference type="Pfam" id="PF00622">
    <property type="entry name" value="SPRY"/>
    <property type="match status" value="1"/>
</dbReference>
<dbReference type="InterPro" id="IPR006574">
    <property type="entry name" value="PRY"/>
</dbReference>
<dbReference type="PROSITE" id="PS50119">
    <property type="entry name" value="ZF_BBOX"/>
    <property type="match status" value="1"/>
</dbReference>
<evidence type="ECO:0000256" key="3">
    <source>
        <dbReference type="ARBA" id="ARBA00022723"/>
    </source>
</evidence>
<dbReference type="SUPFAM" id="SSF57845">
    <property type="entry name" value="B-box zinc-binding domain"/>
    <property type="match status" value="1"/>
</dbReference>
<dbReference type="CDD" id="cd16594">
    <property type="entry name" value="RING-HC_TRIM7-like_C-IV"/>
    <property type="match status" value="1"/>
</dbReference>
<dbReference type="SMART" id="SM00449">
    <property type="entry name" value="SPRY"/>
    <property type="match status" value="1"/>
</dbReference>
<comment type="similarity">
    <text evidence="1">Belongs to the ohanin/vespryn family.</text>
</comment>
<dbReference type="InterPro" id="IPR043136">
    <property type="entry name" value="B30.2/SPRY_sf"/>
</dbReference>
<dbReference type="InterPro" id="IPR001841">
    <property type="entry name" value="Znf_RING"/>
</dbReference>
<organism evidence="12 13">
    <name type="scientific">Eublepharis macularius</name>
    <name type="common">Leopard gecko</name>
    <name type="synonym">Cyrtodactylus macularius</name>
    <dbReference type="NCBI Taxonomy" id="481883"/>
    <lineage>
        <taxon>Eukaryota</taxon>
        <taxon>Metazoa</taxon>
        <taxon>Chordata</taxon>
        <taxon>Craniata</taxon>
        <taxon>Vertebrata</taxon>
        <taxon>Euteleostomi</taxon>
        <taxon>Lepidosauria</taxon>
        <taxon>Squamata</taxon>
        <taxon>Bifurcata</taxon>
        <taxon>Gekkota</taxon>
        <taxon>Eublepharidae</taxon>
        <taxon>Eublepharinae</taxon>
        <taxon>Eublepharis</taxon>
    </lineage>
</organism>
<comment type="function">
    <text evidence="6">Neurotoxin that produces dose-dependent hypolocomotion and hyperalgesia in mice. May directly act on the central nervous system, as it is 6500-fold more potent when administered intracerebroventricularly than intraperitoneal.</text>
</comment>
<dbReference type="PROSITE" id="PS50188">
    <property type="entry name" value="B302_SPRY"/>
    <property type="match status" value="1"/>
</dbReference>
<keyword evidence="3" id="KW-0479">Metal-binding</keyword>
<dbReference type="PROSITE" id="PS00518">
    <property type="entry name" value="ZF_RING_1"/>
    <property type="match status" value="1"/>
</dbReference>
<feature type="domain" description="B box-type" evidence="10">
    <location>
        <begin position="89"/>
        <end position="130"/>
    </location>
</feature>
<dbReference type="InterPro" id="IPR050143">
    <property type="entry name" value="TRIM/RBCC"/>
</dbReference>
<dbReference type="KEGG" id="emc:129327343"/>
<dbReference type="InterPro" id="IPR013083">
    <property type="entry name" value="Znf_RING/FYVE/PHD"/>
</dbReference>
<dbReference type="SMART" id="SM00336">
    <property type="entry name" value="BBOX"/>
    <property type="match status" value="1"/>
</dbReference>
<name>A0AA97J5D4_EUBMA</name>
<protein>
    <submittedName>
        <fullName evidence="13">Zinc finger protein RFP-like</fullName>
    </submittedName>
</protein>
<feature type="coiled-coil region" evidence="8">
    <location>
        <begin position="145"/>
        <end position="215"/>
    </location>
</feature>
<keyword evidence="12" id="KW-1185">Reference proteome</keyword>
<keyword evidence="4 7" id="KW-0863">Zinc-finger</keyword>
<dbReference type="InterPro" id="IPR001870">
    <property type="entry name" value="B30.2/SPRY"/>
</dbReference>
<dbReference type="Pfam" id="PF13765">
    <property type="entry name" value="PRY"/>
    <property type="match status" value="1"/>
</dbReference>
<dbReference type="SUPFAM" id="SSF57850">
    <property type="entry name" value="RING/U-box"/>
    <property type="match status" value="1"/>
</dbReference>
<evidence type="ECO:0000256" key="5">
    <source>
        <dbReference type="ARBA" id="ARBA00022833"/>
    </source>
</evidence>
<accession>A0AA97J5D4</accession>
<dbReference type="Pfam" id="PF13445">
    <property type="entry name" value="zf-RING_UBOX"/>
    <property type="match status" value="1"/>
</dbReference>
<keyword evidence="8" id="KW-0175">Coiled coil</keyword>